<evidence type="ECO:0000256" key="1">
    <source>
        <dbReference type="SAM" id="MobiDB-lite"/>
    </source>
</evidence>
<accession>A0A0D7BFP3</accession>
<dbReference type="Proteomes" id="UP000054007">
    <property type="component" value="Unassembled WGS sequence"/>
</dbReference>
<keyword evidence="3" id="KW-1185">Reference proteome</keyword>
<dbReference type="EMBL" id="KN880493">
    <property type="protein sequence ID" value="KIY68929.1"/>
    <property type="molecule type" value="Genomic_DNA"/>
</dbReference>
<organism evidence="2 3">
    <name type="scientific">Cylindrobasidium torrendii FP15055 ss-10</name>
    <dbReference type="NCBI Taxonomy" id="1314674"/>
    <lineage>
        <taxon>Eukaryota</taxon>
        <taxon>Fungi</taxon>
        <taxon>Dikarya</taxon>
        <taxon>Basidiomycota</taxon>
        <taxon>Agaricomycotina</taxon>
        <taxon>Agaricomycetes</taxon>
        <taxon>Agaricomycetidae</taxon>
        <taxon>Agaricales</taxon>
        <taxon>Marasmiineae</taxon>
        <taxon>Physalacriaceae</taxon>
        <taxon>Cylindrobasidium</taxon>
    </lineage>
</organism>
<evidence type="ECO:0000313" key="3">
    <source>
        <dbReference type="Proteomes" id="UP000054007"/>
    </source>
</evidence>
<name>A0A0D7BFP3_9AGAR</name>
<sequence length="327" mass="37060">MTAESDEILYRPGDISFDGTFRKGVILPLFHSQSTIIRRLEYCGGVEPNTIAQNVIVKENVIGVRPSVAPFFRMGTFTFIPDTATLNRILRATTHNLSCPPDERIGFRDIPEFADCQYTLFIRHSFQGTIHLCNPKTGQITTHRSPYPALPRFTLPCNPWIAAVAAFKHLIFRLDPPDFPLLFRIGRLVFHADLPKYFCMVPDPDPPSLADTSSSEEPLVESSVSGSTNTRKRKREEGEPNPGVAEWVRETQEINFLRLRPNDVGKYADERSTSPESIIRRDARQAPWLELAKVKCPQIVARITTSLEEEEEEAALPEVEAKRRRLC</sequence>
<feature type="compositionally biased region" description="Low complexity" evidence="1">
    <location>
        <begin position="213"/>
        <end position="227"/>
    </location>
</feature>
<protein>
    <submittedName>
        <fullName evidence="2">Uncharacterized protein</fullName>
    </submittedName>
</protein>
<reference evidence="2 3" key="1">
    <citation type="journal article" date="2015" name="Fungal Genet. Biol.">
        <title>Evolution of novel wood decay mechanisms in Agaricales revealed by the genome sequences of Fistulina hepatica and Cylindrobasidium torrendii.</title>
        <authorList>
            <person name="Floudas D."/>
            <person name="Held B.W."/>
            <person name="Riley R."/>
            <person name="Nagy L.G."/>
            <person name="Koehler G."/>
            <person name="Ransdell A.S."/>
            <person name="Younus H."/>
            <person name="Chow J."/>
            <person name="Chiniquy J."/>
            <person name="Lipzen A."/>
            <person name="Tritt A."/>
            <person name="Sun H."/>
            <person name="Haridas S."/>
            <person name="LaButti K."/>
            <person name="Ohm R.A."/>
            <person name="Kues U."/>
            <person name="Blanchette R.A."/>
            <person name="Grigoriev I.V."/>
            <person name="Minto R.E."/>
            <person name="Hibbett D.S."/>
        </authorList>
    </citation>
    <scope>NUCLEOTIDE SEQUENCE [LARGE SCALE GENOMIC DNA]</scope>
    <source>
        <strain evidence="2 3">FP15055 ss-10</strain>
    </source>
</reference>
<proteinExistence type="predicted"/>
<feature type="region of interest" description="Disordered" evidence="1">
    <location>
        <begin position="207"/>
        <end position="243"/>
    </location>
</feature>
<evidence type="ECO:0000313" key="2">
    <source>
        <dbReference type="EMBL" id="KIY68929.1"/>
    </source>
</evidence>
<gene>
    <name evidence="2" type="ORF">CYLTODRAFT_421162</name>
</gene>
<dbReference type="AlphaFoldDB" id="A0A0D7BFP3"/>